<name>F6GU65_VITVI</name>
<dbReference type="Proteomes" id="UP000009183">
    <property type="component" value="Chromosome 6"/>
</dbReference>
<accession>F6GU65</accession>
<dbReference type="AlphaFoldDB" id="F6GU65"/>
<gene>
    <name evidence="1" type="ordered locus">VIT_06s0004g08400</name>
</gene>
<dbReference type="EMBL" id="FN594951">
    <property type="protein sequence ID" value="CCB43381.1"/>
    <property type="molecule type" value="Genomic_DNA"/>
</dbReference>
<reference evidence="2" key="1">
    <citation type="journal article" date="2007" name="Nature">
        <title>The grapevine genome sequence suggests ancestral hexaploidization in major angiosperm phyla.</title>
        <authorList>
            <consortium name="The French-Italian Public Consortium for Grapevine Genome Characterization."/>
            <person name="Jaillon O."/>
            <person name="Aury J.-M."/>
            <person name="Noel B."/>
            <person name="Policriti A."/>
            <person name="Clepet C."/>
            <person name="Casagrande A."/>
            <person name="Choisne N."/>
            <person name="Aubourg S."/>
            <person name="Vitulo N."/>
            <person name="Jubin C."/>
            <person name="Vezzi A."/>
            <person name="Legeai F."/>
            <person name="Hugueney P."/>
            <person name="Dasilva C."/>
            <person name="Horner D."/>
            <person name="Mica E."/>
            <person name="Jublot D."/>
            <person name="Poulain J."/>
            <person name="Bruyere C."/>
            <person name="Billault A."/>
            <person name="Segurens B."/>
            <person name="Gouyvenoux M."/>
            <person name="Ugarte E."/>
            <person name="Cattonaro F."/>
            <person name="Anthouard V."/>
            <person name="Vico V."/>
            <person name="Del Fabbro C."/>
            <person name="Alaux M."/>
            <person name="Di Gaspero G."/>
            <person name="Dumas V."/>
            <person name="Felice N."/>
            <person name="Paillard S."/>
            <person name="Juman I."/>
            <person name="Moroldo M."/>
            <person name="Scalabrin S."/>
            <person name="Canaguier A."/>
            <person name="Le Clainche I."/>
            <person name="Malacrida G."/>
            <person name="Durand E."/>
            <person name="Pesole G."/>
            <person name="Laucou V."/>
            <person name="Chatelet P."/>
            <person name="Merdinoglu D."/>
            <person name="Delledonne M."/>
            <person name="Pezzotti M."/>
            <person name="Lecharny A."/>
            <person name="Scarpelli C."/>
            <person name="Artiguenave F."/>
            <person name="Pe M.E."/>
            <person name="Valle G."/>
            <person name="Morgante M."/>
            <person name="Caboche M."/>
            <person name="Adam-Blondon A.-F."/>
            <person name="Weissenbach J."/>
            <person name="Quetier F."/>
            <person name="Wincker P."/>
        </authorList>
    </citation>
    <scope>NUCLEOTIDE SEQUENCE [LARGE SCALE GENOMIC DNA]</scope>
    <source>
        <strain evidence="2">cv. Pinot noir / PN40024</strain>
    </source>
</reference>
<proteinExistence type="predicted"/>
<evidence type="ECO:0000313" key="1">
    <source>
        <dbReference type="EMBL" id="CCB43381.1"/>
    </source>
</evidence>
<dbReference type="HOGENOM" id="CLU_2377062_0_0_1"/>
<evidence type="ECO:0000313" key="2">
    <source>
        <dbReference type="Proteomes" id="UP000009183"/>
    </source>
</evidence>
<sequence length="95" mass="10414">MEEFRNNWAVLLYSIVTGKSLDLGKFLSSHIIQCDNSSMSLFYLSLITVMCTASGVQYGPNEESLAPMSAITDNKVQAMKGNYKMGPVVQGSQAR</sequence>
<keyword evidence="2" id="KW-1185">Reference proteome</keyword>
<dbReference type="InParanoid" id="F6GU65"/>
<protein>
    <submittedName>
        <fullName evidence="1">Uncharacterized protein</fullName>
    </submittedName>
</protein>
<dbReference type="PaxDb" id="29760-VIT_06s0004g08400.t01"/>
<organism evidence="1 2">
    <name type="scientific">Vitis vinifera</name>
    <name type="common">Grape</name>
    <dbReference type="NCBI Taxonomy" id="29760"/>
    <lineage>
        <taxon>Eukaryota</taxon>
        <taxon>Viridiplantae</taxon>
        <taxon>Streptophyta</taxon>
        <taxon>Embryophyta</taxon>
        <taxon>Tracheophyta</taxon>
        <taxon>Spermatophyta</taxon>
        <taxon>Magnoliopsida</taxon>
        <taxon>eudicotyledons</taxon>
        <taxon>Gunneridae</taxon>
        <taxon>Pentapetalae</taxon>
        <taxon>rosids</taxon>
        <taxon>Vitales</taxon>
        <taxon>Vitaceae</taxon>
        <taxon>Viteae</taxon>
        <taxon>Vitis</taxon>
    </lineage>
</organism>